<dbReference type="CDD" id="cd06223">
    <property type="entry name" value="PRTases_typeI"/>
    <property type="match status" value="1"/>
</dbReference>
<proteinExistence type="predicted"/>
<comment type="caution">
    <text evidence="2">The sequence shown here is derived from an EMBL/GenBank/DDBJ whole genome shotgun (WGS) entry which is preliminary data.</text>
</comment>
<dbReference type="Gene3D" id="3.40.50.2020">
    <property type="match status" value="1"/>
</dbReference>
<evidence type="ECO:0000313" key="3">
    <source>
        <dbReference type="Proteomes" id="UP000178645"/>
    </source>
</evidence>
<dbReference type="Gene3D" id="3.30.1310.20">
    <property type="entry name" value="PRTase-like"/>
    <property type="match status" value="1"/>
</dbReference>
<dbReference type="InterPro" id="IPR000836">
    <property type="entry name" value="PRTase_dom"/>
</dbReference>
<name>A0A1F6Y6X4_9BACT</name>
<dbReference type="AlphaFoldDB" id="A0A1F6Y6X4"/>
<dbReference type="InterPro" id="IPR029057">
    <property type="entry name" value="PRTase-like"/>
</dbReference>
<reference evidence="2 3" key="1">
    <citation type="journal article" date="2016" name="Nat. Commun.">
        <title>Thousands of microbial genomes shed light on interconnected biogeochemical processes in an aquifer system.</title>
        <authorList>
            <person name="Anantharaman K."/>
            <person name="Brown C.T."/>
            <person name="Hug L.A."/>
            <person name="Sharon I."/>
            <person name="Castelle C.J."/>
            <person name="Probst A.J."/>
            <person name="Thomas B.C."/>
            <person name="Singh A."/>
            <person name="Wilkins M.J."/>
            <person name="Karaoz U."/>
            <person name="Brodie E.L."/>
            <person name="Williams K.H."/>
            <person name="Hubbard S.S."/>
            <person name="Banfield J.F."/>
        </authorList>
    </citation>
    <scope>NUCLEOTIDE SEQUENCE [LARGE SCALE GENOMIC DNA]</scope>
</reference>
<accession>A0A1F6Y6X4</accession>
<evidence type="ECO:0000313" key="2">
    <source>
        <dbReference type="EMBL" id="OGJ02130.1"/>
    </source>
</evidence>
<dbReference type="Proteomes" id="UP000178645">
    <property type="component" value="Unassembled WGS sequence"/>
</dbReference>
<sequence>MFEDRKEAGLTLARMLAGYRGKDAVIYALPRGGVVLGFEIANFLRVPLDLVIARKIGHPKNSEYAVCAVTEEGEPFCEESERTKLDPRWLEAEIQKERDEARRRRIAYLGDKEHISAKDKIAIVVDDGVATGLTLRAALRAIRAEKPKELVVAVPVAPHDMVEVLGREADKVVVVKDELNYLGAVGAYYLDFPQVSDQEVIELLKQAE</sequence>
<dbReference type="SUPFAM" id="SSF53271">
    <property type="entry name" value="PRTase-like"/>
    <property type="match status" value="1"/>
</dbReference>
<dbReference type="Pfam" id="PF00156">
    <property type="entry name" value="Pribosyltran"/>
    <property type="match status" value="1"/>
</dbReference>
<evidence type="ECO:0000259" key="1">
    <source>
        <dbReference type="Pfam" id="PF00156"/>
    </source>
</evidence>
<dbReference type="EMBL" id="MFVU01000012">
    <property type="protein sequence ID" value="OGJ02130.1"/>
    <property type="molecule type" value="Genomic_DNA"/>
</dbReference>
<protein>
    <recommendedName>
        <fullName evidence="1">Phosphoribosyltransferase domain-containing protein</fullName>
    </recommendedName>
</protein>
<gene>
    <name evidence="2" type="ORF">A3G53_00450</name>
</gene>
<feature type="domain" description="Phosphoribosyltransferase" evidence="1">
    <location>
        <begin position="18"/>
        <end position="160"/>
    </location>
</feature>
<organism evidence="2 3">
    <name type="scientific">Candidatus Nomurabacteria bacterium RIFCSPLOWO2_12_FULL_44_11</name>
    <dbReference type="NCBI Taxonomy" id="1801796"/>
    <lineage>
        <taxon>Bacteria</taxon>
        <taxon>Candidatus Nomuraibacteriota</taxon>
    </lineage>
</organism>